<organism evidence="3 4">
    <name type="scientific">Schistosoma haematobium</name>
    <name type="common">Blood fluke</name>
    <dbReference type="NCBI Taxonomy" id="6185"/>
    <lineage>
        <taxon>Eukaryota</taxon>
        <taxon>Metazoa</taxon>
        <taxon>Spiralia</taxon>
        <taxon>Lophotrochozoa</taxon>
        <taxon>Platyhelminthes</taxon>
        <taxon>Trematoda</taxon>
        <taxon>Digenea</taxon>
        <taxon>Strigeidida</taxon>
        <taxon>Schistosomatoidea</taxon>
        <taxon>Schistosomatidae</taxon>
        <taxon>Schistosoma</taxon>
    </lineage>
</organism>
<dbReference type="KEGG" id="shx:MS3_00010250"/>
<dbReference type="EMBL" id="AMPZ03000001">
    <property type="protein sequence ID" value="KAH9596980.1"/>
    <property type="molecule type" value="Genomic_DNA"/>
</dbReference>
<accession>A0A922LZY7</accession>
<protein>
    <submittedName>
        <fullName evidence="3">Uncharacterized protein</fullName>
    </submittedName>
</protein>
<reference evidence="3" key="1">
    <citation type="journal article" date="2012" name="Nat. Genet.">
        <title>Whole-genome sequence of Schistosoma haematobium.</title>
        <authorList>
            <person name="Young N.D."/>
            <person name="Jex A.R."/>
            <person name="Li B."/>
            <person name="Liu S."/>
            <person name="Yang L."/>
            <person name="Xiong Z."/>
            <person name="Li Y."/>
            <person name="Cantacessi C."/>
            <person name="Hall R.S."/>
            <person name="Xu X."/>
            <person name="Chen F."/>
            <person name="Wu X."/>
            <person name="Zerlotini A."/>
            <person name="Oliveira G."/>
            <person name="Hofmann A."/>
            <person name="Zhang G."/>
            <person name="Fang X."/>
            <person name="Kang Y."/>
            <person name="Campbell B.E."/>
            <person name="Loukas A."/>
            <person name="Ranganathan S."/>
            <person name="Rollinson D."/>
            <person name="Rinaldi G."/>
            <person name="Brindley P.J."/>
            <person name="Yang H."/>
            <person name="Wang J."/>
            <person name="Wang J."/>
            <person name="Gasser R.B."/>
        </authorList>
    </citation>
    <scope>NUCLEOTIDE SEQUENCE</scope>
</reference>
<feature type="signal peptide" evidence="2">
    <location>
        <begin position="1"/>
        <end position="27"/>
    </location>
</feature>
<feature type="chain" id="PRO_5037527970" evidence="2">
    <location>
        <begin position="28"/>
        <end position="201"/>
    </location>
</feature>
<dbReference type="AlphaFoldDB" id="A0A922LZY7"/>
<evidence type="ECO:0000313" key="4">
    <source>
        <dbReference type="Proteomes" id="UP000471633"/>
    </source>
</evidence>
<dbReference type="RefSeq" id="XP_051075563.1">
    <property type="nucleotide sequence ID" value="XM_051218609.1"/>
</dbReference>
<evidence type="ECO:0000256" key="2">
    <source>
        <dbReference type="SAM" id="SignalP"/>
    </source>
</evidence>
<evidence type="ECO:0000313" key="3">
    <source>
        <dbReference type="EMBL" id="KAH9596980.1"/>
    </source>
</evidence>
<evidence type="ECO:0000256" key="1">
    <source>
        <dbReference type="SAM" id="MobiDB-lite"/>
    </source>
</evidence>
<dbReference type="CTD" id="75578089"/>
<feature type="region of interest" description="Disordered" evidence="1">
    <location>
        <begin position="137"/>
        <end position="165"/>
    </location>
</feature>
<reference evidence="3" key="2">
    <citation type="journal article" date="2019" name="Gigascience">
        <title>High-quality Schistosoma haematobium genome achieved by single-molecule and long-range sequencing.</title>
        <authorList>
            <person name="Stroehlein A.J."/>
            <person name="Korhonen P.K."/>
            <person name="Chong T.M."/>
            <person name="Lim Y.L."/>
            <person name="Chan K.G."/>
            <person name="Webster B."/>
            <person name="Rollinson D."/>
            <person name="Brindley P.J."/>
            <person name="Gasser R.B."/>
            <person name="Young N.D."/>
        </authorList>
    </citation>
    <scope>NUCLEOTIDE SEQUENCE</scope>
</reference>
<keyword evidence="4" id="KW-1185">Reference proteome</keyword>
<dbReference type="GeneID" id="75578089"/>
<gene>
    <name evidence="3" type="ORF">MS3_00010250</name>
</gene>
<sequence length="201" mass="23121">MMRYTFSSGQFILLSSVIVIISTFFDCHEICKNPGLLEYSKLIFGDDSHEYSHYYYYFQTIRRNQPSPVVDENFVKLAAGEEVPLKFPFKFYGTDVSELKMYTYGTIEVKGKNGSGTIYTELQKSEIAEQKIKIDRLEQEKTKPSNNDSWKNKHTNGNDDIQLLLNEESLSPVNINKANTSPTSRKPVDEAIIKAIQRPRK</sequence>
<dbReference type="Proteomes" id="UP000471633">
    <property type="component" value="Unassembled WGS sequence"/>
</dbReference>
<reference evidence="3" key="3">
    <citation type="submission" date="2021-06" db="EMBL/GenBank/DDBJ databases">
        <title>Chromosome-level genome assembly for S. haematobium.</title>
        <authorList>
            <person name="Stroehlein A.J."/>
        </authorList>
    </citation>
    <scope>NUCLEOTIDE SEQUENCE</scope>
</reference>
<keyword evidence="2" id="KW-0732">Signal</keyword>
<comment type="caution">
    <text evidence="3">The sequence shown here is derived from an EMBL/GenBank/DDBJ whole genome shotgun (WGS) entry which is preliminary data.</text>
</comment>
<proteinExistence type="predicted"/>
<reference evidence="3" key="4">
    <citation type="journal article" date="2022" name="PLoS Pathog.">
        <title>Chromosome-level genome of Schistosoma haematobium underpins genome-wide explorations of molecular variation.</title>
        <authorList>
            <person name="Stroehlein A.J."/>
            <person name="Korhonen P.K."/>
            <person name="Lee V.V."/>
            <person name="Ralph S.A."/>
            <person name="Mentink-Kane M."/>
            <person name="You H."/>
            <person name="McManus D.P."/>
            <person name="Tchuente L.T."/>
            <person name="Stothard J.R."/>
            <person name="Kaur P."/>
            <person name="Dudchenko O."/>
            <person name="Aiden E.L."/>
            <person name="Yang B."/>
            <person name="Yang H."/>
            <person name="Emery A.M."/>
            <person name="Webster B.L."/>
            <person name="Brindley P.J."/>
            <person name="Rollinson D."/>
            <person name="Chang B.C.H."/>
            <person name="Gasser R.B."/>
            <person name="Young N.D."/>
        </authorList>
    </citation>
    <scope>NUCLEOTIDE SEQUENCE</scope>
</reference>
<name>A0A922LZY7_SCHHA</name>